<organism evidence="2 3">
    <name type="scientific">Dissostichus mawsoni</name>
    <name type="common">Antarctic cod</name>
    <dbReference type="NCBI Taxonomy" id="36200"/>
    <lineage>
        <taxon>Eukaryota</taxon>
        <taxon>Metazoa</taxon>
        <taxon>Chordata</taxon>
        <taxon>Craniata</taxon>
        <taxon>Vertebrata</taxon>
        <taxon>Euteleostomi</taxon>
        <taxon>Actinopterygii</taxon>
        <taxon>Neopterygii</taxon>
        <taxon>Teleostei</taxon>
        <taxon>Neoteleostei</taxon>
        <taxon>Acanthomorphata</taxon>
        <taxon>Eupercaria</taxon>
        <taxon>Perciformes</taxon>
        <taxon>Notothenioidei</taxon>
        <taxon>Nototheniidae</taxon>
        <taxon>Dissostichus</taxon>
    </lineage>
</organism>
<dbReference type="PANTHER" id="PTHR15607:SF12">
    <property type="entry name" value="SYNAPTONEMAL COMPLEX PROTEIN 2"/>
    <property type="match status" value="1"/>
</dbReference>
<reference evidence="2 3" key="1">
    <citation type="submission" date="2020-03" db="EMBL/GenBank/DDBJ databases">
        <title>Dissostichus mawsoni Genome sequencing and assembly.</title>
        <authorList>
            <person name="Park H."/>
        </authorList>
    </citation>
    <scope>NUCLEOTIDE SEQUENCE [LARGE SCALE GENOMIC DNA]</scope>
    <source>
        <strain evidence="2">DM0001</strain>
        <tissue evidence="2">Muscle</tissue>
    </source>
</reference>
<evidence type="ECO:0000313" key="3">
    <source>
        <dbReference type="Proteomes" id="UP000518266"/>
    </source>
</evidence>
<dbReference type="GO" id="GO:0007143">
    <property type="term" value="P:female meiotic nuclear division"/>
    <property type="evidence" value="ECO:0007669"/>
    <property type="project" value="TreeGrafter"/>
</dbReference>
<evidence type="ECO:0000259" key="1">
    <source>
        <dbReference type="Pfam" id="PF18581"/>
    </source>
</evidence>
<dbReference type="GO" id="GO:0007140">
    <property type="term" value="P:male meiotic nuclear division"/>
    <property type="evidence" value="ECO:0007669"/>
    <property type="project" value="TreeGrafter"/>
</dbReference>
<proteinExistence type="predicted"/>
<dbReference type="PANTHER" id="PTHR15607">
    <property type="entry name" value="SYNAPTONEMAL COMPLEX PROTEIN-RELATED"/>
    <property type="match status" value="1"/>
</dbReference>
<dbReference type="AlphaFoldDB" id="A0A7J5ZF97"/>
<dbReference type="Proteomes" id="UP000518266">
    <property type="component" value="Unassembled WGS sequence"/>
</dbReference>
<sequence>MAPAQDTQLEKVFDEVLKSGQIQALDLFLLRNIGEGTTITCSQQFLTKLDKLVSRSLDENDSKSASLGLTILYKCGKNLKRPGGRQGLSGIIAQGLIKKISVY</sequence>
<gene>
    <name evidence="2" type="ORF">F7725_000545</name>
</gene>
<dbReference type="GO" id="GO:0000800">
    <property type="term" value="C:lateral element"/>
    <property type="evidence" value="ECO:0007669"/>
    <property type="project" value="TreeGrafter"/>
</dbReference>
<dbReference type="GO" id="GO:0000779">
    <property type="term" value="C:condensed chromosome, centromeric region"/>
    <property type="evidence" value="ECO:0007669"/>
    <property type="project" value="TreeGrafter"/>
</dbReference>
<dbReference type="InterPro" id="IPR024835">
    <property type="entry name" value="SYCP2-like"/>
</dbReference>
<feature type="domain" description="Synaptonemal complex protein 2 armadillo-repeat-like" evidence="1">
    <location>
        <begin position="8"/>
        <end position="100"/>
    </location>
</feature>
<protein>
    <recommendedName>
        <fullName evidence="1">Synaptonemal complex protein 2 armadillo-repeat-like domain-containing protein</fullName>
    </recommendedName>
</protein>
<name>A0A7J5ZF97_DISMA</name>
<dbReference type="OrthoDB" id="10256849at2759"/>
<dbReference type="Pfam" id="PF18581">
    <property type="entry name" value="SYCP2_ARLD"/>
    <property type="match status" value="1"/>
</dbReference>
<dbReference type="InterPro" id="IPR041322">
    <property type="entry name" value="SYCP2_ARLD"/>
</dbReference>
<comment type="caution">
    <text evidence="2">The sequence shown here is derived from an EMBL/GenBank/DDBJ whole genome shotgun (WGS) entry which is preliminary data.</text>
</comment>
<accession>A0A7J5ZF97</accession>
<keyword evidence="3" id="KW-1185">Reference proteome</keyword>
<dbReference type="EMBL" id="JAAKFY010000002">
    <property type="protein sequence ID" value="KAF3860290.1"/>
    <property type="molecule type" value="Genomic_DNA"/>
</dbReference>
<evidence type="ECO:0000313" key="2">
    <source>
        <dbReference type="EMBL" id="KAF3860290.1"/>
    </source>
</evidence>